<dbReference type="Pfam" id="PF00188">
    <property type="entry name" value="CAP"/>
    <property type="match status" value="1"/>
</dbReference>
<dbReference type="InterPro" id="IPR001283">
    <property type="entry name" value="CRISP-related"/>
</dbReference>
<gene>
    <name evidence="3" type="ORF">BDA96_05G160100</name>
</gene>
<dbReference type="Proteomes" id="UP000807115">
    <property type="component" value="Chromosome 5"/>
</dbReference>
<organism evidence="3 4">
    <name type="scientific">Sorghum bicolor</name>
    <name type="common">Sorghum</name>
    <name type="synonym">Sorghum vulgare</name>
    <dbReference type="NCBI Taxonomy" id="4558"/>
    <lineage>
        <taxon>Eukaryota</taxon>
        <taxon>Viridiplantae</taxon>
        <taxon>Streptophyta</taxon>
        <taxon>Embryophyta</taxon>
        <taxon>Tracheophyta</taxon>
        <taxon>Spermatophyta</taxon>
        <taxon>Magnoliopsida</taxon>
        <taxon>Liliopsida</taxon>
        <taxon>Poales</taxon>
        <taxon>Poaceae</taxon>
        <taxon>PACMAD clade</taxon>
        <taxon>Panicoideae</taxon>
        <taxon>Andropogonodae</taxon>
        <taxon>Andropogoneae</taxon>
        <taxon>Sorghinae</taxon>
        <taxon>Sorghum</taxon>
    </lineage>
</organism>
<evidence type="ECO:0000259" key="2">
    <source>
        <dbReference type="SMART" id="SM00198"/>
    </source>
</evidence>
<dbReference type="EMBL" id="CM027684">
    <property type="protein sequence ID" value="KAG0530148.1"/>
    <property type="molecule type" value="Genomic_DNA"/>
</dbReference>
<sequence>MSIISTELSNNDWPRRPMPTNKDSHSHGTRQPEKKLTIAVAICAAASLASAVTAADAAVVNSSPEAYVELHNAARAVVAGAGPVSWDGEAARHAAERAAPGCAGTALQRRRSAAGAGDGYGENVFRATATDGLGRAADAVRAWTAPAATEYAQVVWPGSDRIGCAHAVCAGERSVVISCSYKPACCEGRTERGAAS</sequence>
<dbReference type="PANTHER" id="PTHR10334">
    <property type="entry name" value="CYSTEINE-RICH SECRETORY PROTEIN-RELATED"/>
    <property type="match status" value="1"/>
</dbReference>
<dbReference type="SMART" id="SM00198">
    <property type="entry name" value="SCP"/>
    <property type="match status" value="1"/>
</dbReference>
<reference evidence="3" key="1">
    <citation type="journal article" date="2019" name="BMC Genomics">
        <title>A new reference genome for Sorghum bicolor reveals high levels of sequence similarity between sweet and grain genotypes: implications for the genetics of sugar metabolism.</title>
        <authorList>
            <person name="Cooper E.A."/>
            <person name="Brenton Z.W."/>
            <person name="Flinn B.S."/>
            <person name="Jenkins J."/>
            <person name="Shu S."/>
            <person name="Flowers D."/>
            <person name="Luo F."/>
            <person name="Wang Y."/>
            <person name="Xia P."/>
            <person name="Barry K."/>
            <person name="Daum C."/>
            <person name="Lipzen A."/>
            <person name="Yoshinaga Y."/>
            <person name="Schmutz J."/>
            <person name="Saski C."/>
            <person name="Vermerris W."/>
            <person name="Kresovich S."/>
        </authorList>
    </citation>
    <scope>NUCLEOTIDE SEQUENCE</scope>
</reference>
<feature type="region of interest" description="Disordered" evidence="1">
    <location>
        <begin position="1"/>
        <end position="32"/>
    </location>
</feature>
<dbReference type="OMA" id="CARAICD"/>
<dbReference type="AlphaFoldDB" id="A0A921QYT0"/>
<feature type="domain" description="SCP" evidence="2">
    <location>
        <begin position="62"/>
        <end position="192"/>
    </location>
</feature>
<dbReference type="SUPFAM" id="SSF55797">
    <property type="entry name" value="PR-1-like"/>
    <property type="match status" value="1"/>
</dbReference>
<dbReference type="InterPro" id="IPR014044">
    <property type="entry name" value="CAP_dom"/>
</dbReference>
<reference evidence="3" key="2">
    <citation type="submission" date="2020-10" db="EMBL/GenBank/DDBJ databases">
        <authorList>
            <person name="Cooper E.A."/>
            <person name="Brenton Z.W."/>
            <person name="Flinn B.S."/>
            <person name="Jenkins J."/>
            <person name="Shu S."/>
            <person name="Flowers D."/>
            <person name="Luo F."/>
            <person name="Wang Y."/>
            <person name="Xia P."/>
            <person name="Barry K."/>
            <person name="Daum C."/>
            <person name="Lipzen A."/>
            <person name="Yoshinaga Y."/>
            <person name="Schmutz J."/>
            <person name="Saski C."/>
            <person name="Vermerris W."/>
            <person name="Kresovich S."/>
        </authorList>
    </citation>
    <scope>NUCLEOTIDE SEQUENCE</scope>
</reference>
<evidence type="ECO:0000313" key="4">
    <source>
        <dbReference type="Proteomes" id="UP000807115"/>
    </source>
</evidence>
<feature type="compositionally biased region" description="Polar residues" evidence="1">
    <location>
        <begin position="1"/>
        <end position="12"/>
    </location>
</feature>
<accession>A0A921QYT0</accession>
<comment type="caution">
    <text evidence="3">The sequence shown here is derived from an EMBL/GenBank/DDBJ whole genome shotgun (WGS) entry which is preliminary data.</text>
</comment>
<proteinExistence type="predicted"/>
<dbReference type="InterPro" id="IPR035940">
    <property type="entry name" value="CAP_sf"/>
</dbReference>
<protein>
    <recommendedName>
        <fullName evidence="2">SCP domain-containing protein</fullName>
    </recommendedName>
</protein>
<evidence type="ECO:0000256" key="1">
    <source>
        <dbReference type="SAM" id="MobiDB-lite"/>
    </source>
</evidence>
<name>A0A921QYT0_SORBI</name>
<dbReference type="Gramene" id="EES09012">
    <property type="protein sequence ID" value="EES09012"/>
    <property type="gene ID" value="SORBI_3005G146800"/>
</dbReference>
<feature type="compositionally biased region" description="Basic and acidic residues" evidence="1">
    <location>
        <begin position="22"/>
        <end position="32"/>
    </location>
</feature>
<dbReference type="Gene3D" id="3.40.33.10">
    <property type="entry name" value="CAP"/>
    <property type="match status" value="1"/>
</dbReference>
<evidence type="ECO:0000313" key="3">
    <source>
        <dbReference type="EMBL" id="KAG0530148.1"/>
    </source>
</evidence>